<dbReference type="OrthoDB" id="5386199at2759"/>
<evidence type="ECO:0000259" key="2">
    <source>
        <dbReference type="Pfam" id="PF06985"/>
    </source>
</evidence>
<keyword evidence="4" id="KW-1185">Reference proteome</keyword>
<sequence length="1102" mass="122350">MKITVLSGSASPVPLDPPVLCLVCRQVGHTVQLCPYLSRGSRSDKDSGIELPGELEAAREAAAFETPCSLTTTSRNQSLCQRCANLDILGAFTASAPFTLADKSPESAATKKVLRMRSLGPILTLQLLATCPLCRLLFDITYLDKADLENVTSLLRGPGEGVLLLVPAWTANRVERELQWPKYAKGKGPFARCLYTAVKPASDSWAWGTSLVDWATDAIGIEDHGHDRAGALCVKRVDAQTADYSMMRAWLHRCDKLHHATCRPFLSEGLKKIKLVDVENCKIVQYPVEFCDYVALSYVWGGIVQPSYLLGDTLREMPTTIEDAMTVTRELGKRYLWVDSVCIDQANQTEKLVQIGLMSAIYSGAWATIIAMSGQSARSGLPRISSLDGVIPQLSYEISGKQLLSTMPTLSQQVSHSPWVTRAWTFQEGLLSPRRLFFTRHQVYFECNLVQCCESLDDSESPIHDLSDEQRRNFVDNLADHELSPEHVLGRGVLRDPFRPFPIGVGQEDQEETGMENPLRRYMKLVYAYTSKKMTNDGDAIHAFSAVLTRLQDNDFAQGFLYGLPLRELPRALLWTHVNDNVRRRVGFPAWSWAGWEGVVKPILVKGAHGFEKTKEPPLRIWKPGSDSSLELLYEFNPSEWSEAIGGEQHDDSASEDTDDWEDDSEDEDYDSVVESEPSEGSAPSWITSRSEPKDNREEPGDDENASEEDSAMCSYPPEQISPPRSPVSFSSVDESILETDPIPAIAKAMFEVDPSYPQIPNLDDDALLIEGIIIQIKFKKTSPQSWPGSERMHQPGDVDANIEADSQQCLVDLRGSFREYQLRIYGGNAKMVIEERHGAVQDYLILTREHDGPDHCTHIWNARRRVSTEPPKGTPSSGTSDSEGVVEASPIPNVLTSSSMKSTYHGPLTTTFRRLKIFSLSSLTLTFVMTPFIFIMEATSNLPLVARFALAGIAMTTSGVSTALVAWCGHPYVTTLRWVKTDGDENSGSAQGLEMTTLTLGLHERNTRVYDTAFLVPTSRPFATWELAEAFQLPSSEVELARGQGTIPGEETVAETFTRKGDVVGRWIVRWDENGTGTCTQAGKAIRYFNVHQELLDRPVS</sequence>
<dbReference type="InParanoid" id="J4HT15"/>
<accession>J4HT15</accession>
<feature type="domain" description="Heterokaryon incompatibility" evidence="2">
    <location>
        <begin position="293"/>
        <end position="428"/>
    </location>
</feature>
<dbReference type="AlphaFoldDB" id="J4HT15"/>
<gene>
    <name evidence="3" type="ORF">FIBRA_01267</name>
</gene>
<evidence type="ECO:0000256" key="1">
    <source>
        <dbReference type="SAM" id="MobiDB-lite"/>
    </source>
</evidence>
<dbReference type="HOGENOM" id="CLU_009627_0_0_1"/>
<organism evidence="3 4">
    <name type="scientific">Fibroporia radiculosa</name>
    <dbReference type="NCBI Taxonomy" id="599839"/>
    <lineage>
        <taxon>Eukaryota</taxon>
        <taxon>Fungi</taxon>
        <taxon>Dikarya</taxon>
        <taxon>Basidiomycota</taxon>
        <taxon>Agaricomycotina</taxon>
        <taxon>Agaricomycetes</taxon>
        <taxon>Polyporales</taxon>
        <taxon>Fibroporiaceae</taxon>
        <taxon>Fibroporia</taxon>
    </lineage>
</organism>
<feature type="compositionally biased region" description="Acidic residues" evidence="1">
    <location>
        <begin position="654"/>
        <end position="678"/>
    </location>
</feature>
<dbReference type="Proteomes" id="UP000006352">
    <property type="component" value="Unassembled WGS sequence"/>
</dbReference>
<feature type="region of interest" description="Disordered" evidence="1">
    <location>
        <begin position="863"/>
        <end position="888"/>
    </location>
</feature>
<feature type="region of interest" description="Disordered" evidence="1">
    <location>
        <begin position="644"/>
        <end position="733"/>
    </location>
</feature>
<reference evidence="3 4" key="1">
    <citation type="journal article" date="2012" name="Appl. Environ. Microbiol.">
        <title>Short-read sequencing for genomic analysis of the brown rot fungus Fibroporia radiculosa.</title>
        <authorList>
            <person name="Tang J.D."/>
            <person name="Perkins A.D."/>
            <person name="Sonstegard T.S."/>
            <person name="Schroeder S.G."/>
            <person name="Burgess S.C."/>
            <person name="Diehl S.V."/>
        </authorList>
    </citation>
    <scope>NUCLEOTIDE SEQUENCE [LARGE SCALE GENOMIC DNA]</scope>
    <source>
        <strain evidence="3 4">TFFH 294</strain>
    </source>
</reference>
<dbReference type="GeneID" id="24094163"/>
<evidence type="ECO:0000313" key="4">
    <source>
        <dbReference type="Proteomes" id="UP000006352"/>
    </source>
</evidence>
<feature type="compositionally biased region" description="Acidic residues" evidence="1">
    <location>
        <begin position="700"/>
        <end position="711"/>
    </location>
</feature>
<evidence type="ECO:0000313" key="3">
    <source>
        <dbReference type="EMBL" id="CCL99252.1"/>
    </source>
</evidence>
<dbReference type="PANTHER" id="PTHR33112">
    <property type="entry name" value="DOMAIN PROTEIN, PUTATIVE-RELATED"/>
    <property type="match status" value="1"/>
</dbReference>
<dbReference type="STRING" id="599839.J4HT15"/>
<dbReference type="Pfam" id="PF06985">
    <property type="entry name" value="HET"/>
    <property type="match status" value="1"/>
</dbReference>
<dbReference type="InterPro" id="IPR010730">
    <property type="entry name" value="HET"/>
</dbReference>
<protein>
    <recommendedName>
        <fullName evidence="2">Heterokaryon incompatibility domain-containing protein</fullName>
    </recommendedName>
</protein>
<proteinExistence type="predicted"/>
<dbReference type="EMBL" id="HE796923">
    <property type="protein sequence ID" value="CCL99252.1"/>
    <property type="molecule type" value="Genomic_DNA"/>
</dbReference>
<name>J4HT15_9APHY</name>
<dbReference type="PANTHER" id="PTHR33112:SF12">
    <property type="entry name" value="HETEROKARYON INCOMPATIBILITY DOMAIN-CONTAINING PROTEIN"/>
    <property type="match status" value="1"/>
</dbReference>
<dbReference type="RefSeq" id="XP_012178535.1">
    <property type="nucleotide sequence ID" value="XM_012323145.1"/>
</dbReference>